<dbReference type="OrthoDB" id="10006965at2"/>
<evidence type="ECO:0000313" key="2">
    <source>
        <dbReference type="Proteomes" id="UP000054596"/>
    </source>
</evidence>
<dbReference type="RefSeq" id="WP_143756690.1">
    <property type="nucleotide sequence ID" value="NZ_FCOJ02000009.1"/>
</dbReference>
<name>A0A158A4F4_9BURK</name>
<dbReference type="AlphaFoldDB" id="A0A158A4F4"/>
<dbReference type="EMBL" id="FCOJ02000009">
    <property type="protein sequence ID" value="SAK52653.1"/>
    <property type="molecule type" value="Genomic_DNA"/>
</dbReference>
<keyword evidence="2" id="KW-1185">Reference proteome</keyword>
<dbReference type="Proteomes" id="UP000054596">
    <property type="component" value="Unassembled WGS sequence"/>
</dbReference>
<gene>
    <name evidence="1" type="ORF">AWB82_01703</name>
</gene>
<organism evidence="1 2">
    <name type="scientific">Caballeronia glebae</name>
    <dbReference type="NCBI Taxonomy" id="1777143"/>
    <lineage>
        <taxon>Bacteria</taxon>
        <taxon>Pseudomonadati</taxon>
        <taxon>Pseudomonadota</taxon>
        <taxon>Betaproteobacteria</taxon>
        <taxon>Burkholderiales</taxon>
        <taxon>Burkholderiaceae</taxon>
        <taxon>Caballeronia</taxon>
    </lineage>
</organism>
<proteinExistence type="predicted"/>
<sequence length="165" mass="18270">MTADGQPETGSAIEPAFCNTTTTTLPNGLPPGWCMQGPVQQVSLWYDKTVFLLKNESDRTKRAVIRRTLLNGKLEEFTFDVNYRGATDQIVWSGKTDRGTLELIRVSESPDDDSLSGLVHISMEEEPPGYIRNRWSVPAMCLSIPSICRRGQCHFSDASSTPASD</sequence>
<protein>
    <submittedName>
        <fullName evidence="1">Uncharacterized protein</fullName>
    </submittedName>
</protein>
<comment type="caution">
    <text evidence="1">The sequence shown here is derived from an EMBL/GenBank/DDBJ whole genome shotgun (WGS) entry which is preliminary data.</text>
</comment>
<evidence type="ECO:0000313" key="1">
    <source>
        <dbReference type="EMBL" id="SAK52653.1"/>
    </source>
</evidence>
<accession>A0A158A4F4</accession>
<reference evidence="1" key="1">
    <citation type="submission" date="2016-01" db="EMBL/GenBank/DDBJ databases">
        <authorList>
            <person name="Peeters C."/>
        </authorList>
    </citation>
    <scope>NUCLEOTIDE SEQUENCE [LARGE SCALE GENOMIC DNA]</scope>
    <source>
        <strain evidence="1">LMG 29325</strain>
    </source>
</reference>